<accession>A0ABR3L082</accession>
<dbReference type="PROSITE" id="PS50177">
    <property type="entry name" value="NTF2_DOMAIN"/>
    <property type="match status" value="1"/>
</dbReference>
<reference evidence="2 3" key="1">
    <citation type="submission" date="2024-07" db="EMBL/GenBank/DDBJ databases">
        <title>Enhanced genomic and transcriptomic resources for Trichinella pseudospiralis and T. spiralis underpin the discovery of pronounced molecular differences between stages and species.</title>
        <authorList>
            <person name="Pasi K.K."/>
            <person name="La Rosa G."/>
            <person name="Gomez-Morales M.A."/>
            <person name="Tosini F."/>
            <person name="Sumanam S."/>
            <person name="Young N.D."/>
            <person name="Chang B.C."/>
            <person name="Robin G.B."/>
        </authorList>
    </citation>
    <scope>NUCLEOTIDE SEQUENCE [LARGE SCALE GENOMIC DNA]</scope>
    <source>
        <strain evidence="2">ISS534</strain>
    </source>
</reference>
<dbReference type="PANTHER" id="PTHR12612">
    <property type="entry name" value="NUCLEAR TRANSPORT FACTOR 2"/>
    <property type="match status" value="1"/>
</dbReference>
<keyword evidence="3" id="KW-1185">Reference proteome</keyword>
<comment type="caution">
    <text evidence="2">The sequence shown here is derived from an EMBL/GenBank/DDBJ whole genome shotgun (WGS) entry which is preliminary data.</text>
</comment>
<dbReference type="Pfam" id="PF02136">
    <property type="entry name" value="NTF2"/>
    <property type="match status" value="1"/>
</dbReference>
<protein>
    <submittedName>
        <fullName evidence="2">Nuclear transport factor</fullName>
    </submittedName>
</protein>
<dbReference type="EMBL" id="JBEUSY010000118">
    <property type="protein sequence ID" value="KAL1245099.1"/>
    <property type="molecule type" value="Genomic_DNA"/>
</dbReference>
<evidence type="ECO:0000313" key="2">
    <source>
        <dbReference type="EMBL" id="KAL1245099.1"/>
    </source>
</evidence>
<dbReference type="InterPro" id="IPR018222">
    <property type="entry name" value="Nuclear_transport_factor_2_euk"/>
</dbReference>
<dbReference type="Proteomes" id="UP001558632">
    <property type="component" value="Unassembled WGS sequence"/>
</dbReference>
<dbReference type="InterPro" id="IPR002075">
    <property type="entry name" value="NTF2_dom"/>
</dbReference>
<dbReference type="Gene3D" id="3.10.450.50">
    <property type="match status" value="1"/>
</dbReference>
<gene>
    <name evidence="2" type="ORF">TSPI_09973</name>
</gene>
<name>A0ABR3L082_TRISP</name>
<proteinExistence type="predicted"/>
<organism evidence="2 3">
    <name type="scientific">Trichinella spiralis</name>
    <name type="common">Trichina worm</name>
    <dbReference type="NCBI Taxonomy" id="6334"/>
    <lineage>
        <taxon>Eukaryota</taxon>
        <taxon>Metazoa</taxon>
        <taxon>Ecdysozoa</taxon>
        <taxon>Nematoda</taxon>
        <taxon>Enoplea</taxon>
        <taxon>Dorylaimia</taxon>
        <taxon>Trichinellida</taxon>
        <taxon>Trichinellidae</taxon>
        <taxon>Trichinella</taxon>
    </lineage>
</organism>
<evidence type="ECO:0000259" key="1">
    <source>
        <dbReference type="PROSITE" id="PS50177"/>
    </source>
</evidence>
<dbReference type="SUPFAM" id="SSF54427">
    <property type="entry name" value="NTF2-like"/>
    <property type="match status" value="1"/>
</dbReference>
<dbReference type="InterPro" id="IPR032710">
    <property type="entry name" value="NTF2-like_dom_sf"/>
</dbReference>
<feature type="domain" description="NTF2" evidence="1">
    <location>
        <begin position="76"/>
        <end position="195"/>
    </location>
</feature>
<sequence length="205" mass="23913">MFFCVKLKIKIAIQKLKQLLLELCLKFCEHCERRRKQSNIDFNKNNDFYKLNYGLFICRTSIALFEMVYNPDFENVGMAFVQHFYNLFDVSNGDQRKASIADLYDNENSYVTFEGNQIKGKNAVLEMYGGLPFRSIQRVLTKVDCQPLEDGSILVVVLGQLKTDDDPPQGYNHTFILRQHAGHGQYFISNEVFRLSLHNLIKHQR</sequence>
<dbReference type="InterPro" id="IPR045875">
    <property type="entry name" value="NTF2"/>
</dbReference>
<dbReference type="CDD" id="cd00780">
    <property type="entry name" value="NTF2"/>
    <property type="match status" value="1"/>
</dbReference>
<evidence type="ECO:0000313" key="3">
    <source>
        <dbReference type="Proteomes" id="UP001558632"/>
    </source>
</evidence>